<accession>A0ABN7VM96</accession>
<protein>
    <submittedName>
        <fullName evidence="2">7011_t:CDS:1</fullName>
    </submittedName>
</protein>
<evidence type="ECO:0000313" key="3">
    <source>
        <dbReference type="Proteomes" id="UP000789901"/>
    </source>
</evidence>
<dbReference type="SUPFAM" id="SSF47769">
    <property type="entry name" value="SAM/Pointed domain"/>
    <property type="match status" value="1"/>
</dbReference>
<dbReference type="Pfam" id="PF00536">
    <property type="entry name" value="SAM_1"/>
    <property type="match status" value="1"/>
</dbReference>
<dbReference type="InterPro" id="IPR013761">
    <property type="entry name" value="SAM/pointed_sf"/>
</dbReference>
<feature type="domain" description="SAM" evidence="1">
    <location>
        <begin position="21"/>
        <end position="70"/>
    </location>
</feature>
<dbReference type="Proteomes" id="UP000789901">
    <property type="component" value="Unassembled WGS sequence"/>
</dbReference>
<proteinExistence type="predicted"/>
<evidence type="ECO:0000313" key="2">
    <source>
        <dbReference type="EMBL" id="CAG8786115.1"/>
    </source>
</evidence>
<sequence>SFSQAITYQKRIPPIVKVKKWKRNDVIKYLRSIKNELDLKDKYIDIIEEQEIAGPELLKLTEKQLETLGMPFGPAMRIVDHAQKLSTQLKPFSSYTSKDDKKYILSKYGVTELHKMPCFNPETVEIEDNDTNLQRCLDCIKIMIDNMGPLVGRKEAIHSRYIDIILQNSLHIAKQITEKQISLDPEFDIIDVEVSGDIDYAFRMSTGKINSVSEELVCITEGKRFIEDIGIIQNIVQLESAFYSNKKQKK</sequence>
<dbReference type="EMBL" id="CAJVQB010017962">
    <property type="protein sequence ID" value="CAG8786115.1"/>
    <property type="molecule type" value="Genomic_DNA"/>
</dbReference>
<dbReference type="SMART" id="SM00454">
    <property type="entry name" value="SAM"/>
    <property type="match status" value="1"/>
</dbReference>
<name>A0ABN7VM96_GIGMA</name>
<feature type="non-terminal residue" evidence="2">
    <location>
        <position position="1"/>
    </location>
</feature>
<reference evidence="2 3" key="1">
    <citation type="submission" date="2021-06" db="EMBL/GenBank/DDBJ databases">
        <authorList>
            <person name="Kallberg Y."/>
            <person name="Tangrot J."/>
            <person name="Rosling A."/>
        </authorList>
    </citation>
    <scope>NUCLEOTIDE SEQUENCE [LARGE SCALE GENOMIC DNA]</scope>
    <source>
        <strain evidence="2 3">120-4 pot B 10/14</strain>
    </source>
</reference>
<evidence type="ECO:0000259" key="1">
    <source>
        <dbReference type="PROSITE" id="PS50105"/>
    </source>
</evidence>
<dbReference type="InterPro" id="IPR001660">
    <property type="entry name" value="SAM"/>
</dbReference>
<dbReference type="Gene3D" id="1.10.150.50">
    <property type="entry name" value="Transcription Factor, Ets-1"/>
    <property type="match status" value="1"/>
</dbReference>
<organism evidence="2 3">
    <name type="scientific">Gigaspora margarita</name>
    <dbReference type="NCBI Taxonomy" id="4874"/>
    <lineage>
        <taxon>Eukaryota</taxon>
        <taxon>Fungi</taxon>
        <taxon>Fungi incertae sedis</taxon>
        <taxon>Mucoromycota</taxon>
        <taxon>Glomeromycotina</taxon>
        <taxon>Glomeromycetes</taxon>
        <taxon>Diversisporales</taxon>
        <taxon>Gigasporaceae</taxon>
        <taxon>Gigaspora</taxon>
    </lineage>
</organism>
<dbReference type="PROSITE" id="PS50105">
    <property type="entry name" value="SAM_DOMAIN"/>
    <property type="match status" value="1"/>
</dbReference>
<gene>
    <name evidence="2" type="ORF">GMARGA_LOCUS20468</name>
</gene>
<keyword evidence="3" id="KW-1185">Reference proteome</keyword>
<comment type="caution">
    <text evidence="2">The sequence shown here is derived from an EMBL/GenBank/DDBJ whole genome shotgun (WGS) entry which is preliminary data.</text>
</comment>